<organism evidence="2 3">
    <name type="scientific">Novosphingobium kalidii</name>
    <dbReference type="NCBI Taxonomy" id="3230299"/>
    <lineage>
        <taxon>Bacteria</taxon>
        <taxon>Pseudomonadati</taxon>
        <taxon>Pseudomonadota</taxon>
        <taxon>Alphaproteobacteria</taxon>
        <taxon>Sphingomonadales</taxon>
        <taxon>Sphingomonadaceae</taxon>
        <taxon>Novosphingobium</taxon>
    </lineage>
</organism>
<evidence type="ECO:0000313" key="2">
    <source>
        <dbReference type="EMBL" id="MET1755358.1"/>
    </source>
</evidence>
<comment type="caution">
    <text evidence="2">The sequence shown here is derived from an EMBL/GenBank/DDBJ whole genome shotgun (WGS) entry which is preliminary data.</text>
</comment>
<protein>
    <submittedName>
        <fullName evidence="2">Rossmann fold domain-containing protein</fullName>
    </submittedName>
</protein>
<dbReference type="InterPro" id="IPR048623">
    <property type="entry name" value="SDR-like_proteobact"/>
</dbReference>
<accession>A0ABV2D0G4</accession>
<evidence type="ECO:0000313" key="3">
    <source>
        <dbReference type="Proteomes" id="UP001548713"/>
    </source>
</evidence>
<dbReference type="RefSeq" id="WP_353983825.1">
    <property type="nucleotide sequence ID" value="NZ_JBEWLY010000013.1"/>
</dbReference>
<name>A0ABV2D0G4_9SPHN</name>
<dbReference type="Pfam" id="PF21777">
    <property type="entry name" value="SDR-like"/>
    <property type="match status" value="1"/>
</dbReference>
<reference evidence="2 3" key="1">
    <citation type="submission" date="2024-07" db="EMBL/GenBank/DDBJ databases">
        <title>Novosphingobium kalidii RD2P27.</title>
        <authorList>
            <person name="Sun J.-Q."/>
        </authorList>
    </citation>
    <scope>NUCLEOTIDE SEQUENCE [LARGE SCALE GENOMIC DNA]</scope>
    <source>
        <strain evidence="2 3">RD2P27</strain>
    </source>
</reference>
<keyword evidence="3" id="KW-1185">Reference proteome</keyword>
<proteinExistence type="predicted"/>
<dbReference type="Proteomes" id="UP001548713">
    <property type="component" value="Unassembled WGS sequence"/>
</dbReference>
<dbReference type="EMBL" id="JBEWLY010000013">
    <property type="protein sequence ID" value="MET1755358.1"/>
    <property type="molecule type" value="Genomic_DNA"/>
</dbReference>
<evidence type="ECO:0000259" key="1">
    <source>
        <dbReference type="Pfam" id="PF21777"/>
    </source>
</evidence>
<gene>
    <name evidence="2" type="ORF">ABVV53_07785</name>
</gene>
<sequence>MVLMRVGASAKEPLAASAQFYSELLPRVREQLARGGDVVLVFELDDQTHHAWQRAAVQELARAHAPARVNALAGGSEDAIKAAADYLSCAPGVTGQLLPLDGTGAGAMLYPSG</sequence>
<feature type="domain" description="Short chain dehydrogenase-like proteobacteria" evidence="1">
    <location>
        <begin position="4"/>
        <end position="100"/>
    </location>
</feature>